<dbReference type="RefSeq" id="WP_188359879.1">
    <property type="nucleotide sequence ID" value="NZ_BMDC01000003.1"/>
</dbReference>
<dbReference type="CDD" id="cd18808">
    <property type="entry name" value="SF1_C_Upf1"/>
    <property type="match status" value="1"/>
</dbReference>
<dbReference type="GO" id="GO:0016787">
    <property type="term" value="F:hydrolase activity"/>
    <property type="evidence" value="ECO:0007669"/>
    <property type="project" value="UniProtKB-KW"/>
</dbReference>
<reference evidence="6 7" key="1">
    <citation type="journal article" date="2014" name="Int. J. Syst. Evol. Microbiol.">
        <title>Complete genome sequence of Corynebacterium casei LMG S-19264T (=DSM 44701T), isolated from a smear-ripened cheese.</title>
        <authorList>
            <consortium name="US DOE Joint Genome Institute (JGI-PGF)"/>
            <person name="Walter F."/>
            <person name="Albersmeier A."/>
            <person name="Kalinowski J."/>
            <person name="Ruckert C."/>
        </authorList>
    </citation>
    <scope>NUCLEOTIDE SEQUENCE [LARGE SCALE GENOMIC DNA]</scope>
    <source>
        <strain evidence="6 7">CCM 8669</strain>
    </source>
</reference>
<comment type="caution">
    <text evidence="6">The sequence shown here is derived from an EMBL/GenBank/DDBJ whole genome shotgun (WGS) entry which is preliminary data.</text>
</comment>
<keyword evidence="1" id="KW-0547">Nucleotide-binding</keyword>
<dbReference type="InterPro" id="IPR050534">
    <property type="entry name" value="Coronavir_polyprotein_1ab"/>
</dbReference>
<evidence type="ECO:0000256" key="3">
    <source>
        <dbReference type="ARBA" id="ARBA00022806"/>
    </source>
</evidence>
<dbReference type="InterPro" id="IPR047187">
    <property type="entry name" value="SF1_C_Upf1"/>
</dbReference>
<dbReference type="InterPro" id="IPR041679">
    <property type="entry name" value="DNA2/NAM7-like_C"/>
</dbReference>
<dbReference type="GO" id="GO:0043139">
    <property type="term" value="F:5'-3' DNA helicase activity"/>
    <property type="evidence" value="ECO:0007669"/>
    <property type="project" value="TreeGrafter"/>
</dbReference>
<dbReference type="Proteomes" id="UP000600171">
    <property type="component" value="Unassembled WGS sequence"/>
</dbReference>
<keyword evidence="7" id="KW-1185">Reference proteome</keyword>
<dbReference type="PANTHER" id="PTHR43788">
    <property type="entry name" value="DNA2/NAM7 HELICASE FAMILY MEMBER"/>
    <property type="match status" value="1"/>
</dbReference>
<evidence type="ECO:0000259" key="5">
    <source>
        <dbReference type="Pfam" id="PF13087"/>
    </source>
</evidence>
<dbReference type="EMBL" id="BMDC01000003">
    <property type="protein sequence ID" value="GGH64172.1"/>
    <property type="molecule type" value="Genomic_DNA"/>
</dbReference>
<keyword evidence="2" id="KW-0378">Hydrolase</keyword>
<name>A0A917IVU2_9MICC</name>
<accession>A0A917IVU2</accession>
<keyword evidence="3" id="KW-0347">Helicase</keyword>
<dbReference type="SUPFAM" id="SSF52540">
    <property type="entry name" value="P-loop containing nucleoside triphosphate hydrolases"/>
    <property type="match status" value="1"/>
</dbReference>
<dbReference type="AlphaFoldDB" id="A0A917IVU2"/>
<sequence length="905" mass="97170">MAVSAPDFEVTAAHLVAAARCEFSLLTRALRGDLPSSSHPAPSRLEALLSAALSALQEKEADGKPAGEVSIFFRDDGPEGENITEEFHDISHILPVAAARKTDLEELVATYVAGGKFLDWFTPEVGKCGVCPECRRQVKKHRDMLLVPGLSMKTRNEIVRDFGIHTIEQLAALEPRYGSLPARVQAFKNAAAVQLGWLSPEQVEEVYPDDAALLDYFGFESELWSVEGDSTAQALLEAAGKDEEADAAEIALEDYVAGLAGADQLSPDELAIAMVASATGYHRRERSQFWTDHFQRLANDIESWEQARNVAIFDRVAVEKDWAKDPERPRAQPSRLLGVRARLGEGSSFKPGDSGLFLMYRAPFPPHVAADFAKQVARAGEHHEFDSVRFGAFKASVEEIEPGPNGSTFLKIRESLPRGGTEFTQLPLALTEGQPITTKAQESALKQLAEQVGAALPELPLTAGVDILRRRRPRLKGGADLPARDEAAHGSNATIEAIFQAVSALDDSYVAVQGPPGSGKTHLGAHVIGRLIDRGWKIGVVAQSHAVVENVLAGCIKKGTVRAERVAKFAGKTKMEDAPWGEISEAELSEALVAPEGLLFGGTAWDFASEKKFPEQSLDLLVIDEAGQYSLANTLAVARSARNLLLLGDPQQLPQVTQGEHDYPVDTSALGWLCAENETLPAELGYFLDVSWRMHPALCAPVSALSYEGKLGSAQAGSQRLLEGWEPGVFLAQVEHSGNTTASVQEADEVVRWVREFEGALWTPQLGSTAPRPLTGADVLVVAAYNAQVDLIAEKLAAAGLSEVRVGTVDKFQGQEAPVVLVSMAASSAGESARGAEFLLSANRLNVAISRGQWCAVLIESTQLTRYLPTTVQGLNQLGRFLELNSSARPLGGAHGAGAGEYGGN</sequence>
<feature type="domain" description="DNA2/NAM7 helicase-like C-terminal" evidence="5">
    <location>
        <begin position="685"/>
        <end position="859"/>
    </location>
</feature>
<dbReference type="Gene3D" id="3.40.50.300">
    <property type="entry name" value="P-loop containing nucleotide triphosphate hydrolases"/>
    <property type="match status" value="2"/>
</dbReference>
<gene>
    <name evidence="6" type="ORF">GCM10007359_16200</name>
</gene>
<evidence type="ECO:0000256" key="1">
    <source>
        <dbReference type="ARBA" id="ARBA00022741"/>
    </source>
</evidence>
<dbReference type="CDD" id="cd17934">
    <property type="entry name" value="DEXXQc_Upf1-like"/>
    <property type="match status" value="1"/>
</dbReference>
<dbReference type="PANTHER" id="PTHR43788:SF8">
    <property type="entry name" value="DNA-BINDING PROTEIN SMUBP-2"/>
    <property type="match status" value="1"/>
</dbReference>
<evidence type="ECO:0000256" key="4">
    <source>
        <dbReference type="ARBA" id="ARBA00022840"/>
    </source>
</evidence>
<evidence type="ECO:0000256" key="2">
    <source>
        <dbReference type="ARBA" id="ARBA00022801"/>
    </source>
</evidence>
<dbReference type="GO" id="GO:0005524">
    <property type="term" value="F:ATP binding"/>
    <property type="evidence" value="ECO:0007669"/>
    <property type="project" value="UniProtKB-KW"/>
</dbReference>
<proteinExistence type="predicted"/>
<organism evidence="6 7">
    <name type="scientific">Rothia aerolata</name>
    <dbReference type="NCBI Taxonomy" id="1812262"/>
    <lineage>
        <taxon>Bacteria</taxon>
        <taxon>Bacillati</taxon>
        <taxon>Actinomycetota</taxon>
        <taxon>Actinomycetes</taxon>
        <taxon>Micrococcales</taxon>
        <taxon>Micrococcaceae</taxon>
        <taxon>Rothia</taxon>
    </lineage>
</organism>
<keyword evidence="4" id="KW-0067">ATP-binding</keyword>
<evidence type="ECO:0000313" key="6">
    <source>
        <dbReference type="EMBL" id="GGH64172.1"/>
    </source>
</evidence>
<dbReference type="Pfam" id="PF13087">
    <property type="entry name" value="AAA_12"/>
    <property type="match status" value="1"/>
</dbReference>
<dbReference type="InterPro" id="IPR027417">
    <property type="entry name" value="P-loop_NTPase"/>
</dbReference>
<evidence type="ECO:0000313" key="7">
    <source>
        <dbReference type="Proteomes" id="UP000600171"/>
    </source>
</evidence>
<protein>
    <recommendedName>
        <fullName evidence="5">DNA2/NAM7 helicase-like C-terminal domain-containing protein</fullName>
    </recommendedName>
</protein>
<dbReference type="Pfam" id="PF13604">
    <property type="entry name" value="AAA_30"/>
    <property type="match status" value="1"/>
</dbReference>